<feature type="transmembrane region" description="Helical" evidence="12">
    <location>
        <begin position="597"/>
        <end position="617"/>
    </location>
</feature>
<keyword evidence="4" id="KW-0633">Potassium transport</keyword>
<dbReference type="InterPro" id="IPR004837">
    <property type="entry name" value="NaCa_Exmemb"/>
</dbReference>
<dbReference type="GO" id="GO:0008324">
    <property type="term" value="F:monoatomic cation transmembrane transporter activity"/>
    <property type="evidence" value="ECO:0007669"/>
    <property type="project" value="TreeGrafter"/>
</dbReference>
<evidence type="ECO:0000256" key="6">
    <source>
        <dbReference type="ARBA" id="ARBA00022958"/>
    </source>
</evidence>
<dbReference type="Pfam" id="PF01699">
    <property type="entry name" value="Na_Ca_ex"/>
    <property type="match status" value="2"/>
</dbReference>
<name>A0A221LB11_SESPO</name>
<feature type="transmembrane region" description="Helical" evidence="12">
    <location>
        <begin position="222"/>
        <end position="241"/>
    </location>
</feature>
<keyword evidence="5 12" id="KW-0812">Transmembrane</keyword>
<dbReference type="EMBL" id="KY315624">
    <property type="protein sequence ID" value="ASM90216.1"/>
    <property type="molecule type" value="mRNA"/>
</dbReference>
<feature type="transmembrane region" description="Helical" evidence="12">
    <location>
        <begin position="428"/>
        <end position="445"/>
    </location>
</feature>
<dbReference type="GO" id="GO:0006814">
    <property type="term" value="P:sodium ion transport"/>
    <property type="evidence" value="ECO:0007669"/>
    <property type="project" value="UniProtKB-KW"/>
</dbReference>
<comment type="similarity">
    <text evidence="11">Belongs to the Ca(2+):cation antiporter (CaCA) (TC 2.A.19) family. Cation/calcium exchanger (CCX) subfamily.</text>
</comment>
<evidence type="ECO:0000313" key="14">
    <source>
        <dbReference type="EMBL" id="ASM90216.1"/>
    </source>
</evidence>
<evidence type="ECO:0000256" key="1">
    <source>
        <dbReference type="ARBA" id="ARBA00004141"/>
    </source>
</evidence>
<dbReference type="PANTHER" id="PTHR12266">
    <property type="entry name" value="NA+/CA2+ K+ INDEPENDENT EXCHANGER"/>
    <property type="match status" value="1"/>
</dbReference>
<organism evidence="14">
    <name type="scientific">Sesuvium portulacastrum</name>
    <name type="common">Shoreline sea purslane</name>
    <name type="synonym">Portulaca portulacastrum</name>
    <dbReference type="NCBI Taxonomy" id="221166"/>
    <lineage>
        <taxon>Eukaryota</taxon>
        <taxon>Viridiplantae</taxon>
        <taxon>Streptophyta</taxon>
        <taxon>Embryophyta</taxon>
        <taxon>Tracheophyta</taxon>
        <taxon>Spermatophyta</taxon>
        <taxon>Magnoliopsida</taxon>
        <taxon>eudicotyledons</taxon>
        <taxon>Gunneridae</taxon>
        <taxon>Pentapetalae</taxon>
        <taxon>Caryophyllales</taxon>
        <taxon>Aizoaceae</taxon>
        <taxon>Sesuvium</taxon>
    </lineage>
</organism>
<keyword evidence="8" id="KW-0915">Sodium</keyword>
<dbReference type="GO" id="GO:0006813">
    <property type="term" value="P:potassium ion transport"/>
    <property type="evidence" value="ECO:0007669"/>
    <property type="project" value="UniProtKB-KW"/>
</dbReference>
<feature type="transmembrane region" description="Helical" evidence="12">
    <location>
        <begin position="486"/>
        <end position="504"/>
    </location>
</feature>
<evidence type="ECO:0000256" key="4">
    <source>
        <dbReference type="ARBA" id="ARBA00022538"/>
    </source>
</evidence>
<dbReference type="GO" id="GO:0015297">
    <property type="term" value="F:antiporter activity"/>
    <property type="evidence" value="ECO:0007669"/>
    <property type="project" value="UniProtKB-KW"/>
</dbReference>
<keyword evidence="6" id="KW-0630">Potassium</keyword>
<feature type="transmembrane region" description="Helical" evidence="12">
    <location>
        <begin position="280"/>
        <end position="301"/>
    </location>
</feature>
<accession>A0A221LB11</accession>
<protein>
    <submittedName>
        <fullName evidence="14">Ca2+ cation antiporter 9</fullName>
    </submittedName>
</protein>
<reference evidence="14" key="1">
    <citation type="submission" date="2016-12" db="EMBL/GenBank/DDBJ databases">
        <title>Functional and evolutionary conservation of transporters in Sesuvium portulacastrum under different salt regimes.</title>
        <authorList>
            <person name="Nikalje G.C."/>
            <person name="Srivastava A."/>
            <person name="Sablok G."/>
            <person name="Nikam T.D."/>
            <person name="Suprasanna P."/>
        </authorList>
    </citation>
    <scope>NUCLEOTIDE SEQUENCE</scope>
</reference>
<feature type="domain" description="Sodium/calcium exchanger membrane region" evidence="13">
    <location>
        <begin position="152"/>
        <end position="295"/>
    </location>
</feature>
<evidence type="ECO:0000256" key="2">
    <source>
        <dbReference type="ARBA" id="ARBA00022448"/>
    </source>
</evidence>
<keyword evidence="7 12" id="KW-1133">Transmembrane helix</keyword>
<keyword evidence="2" id="KW-0813">Transport</keyword>
<keyword evidence="10" id="KW-0739">Sodium transport</keyword>
<dbReference type="Gene3D" id="1.20.1420.30">
    <property type="entry name" value="NCX, central ion-binding region"/>
    <property type="match status" value="2"/>
</dbReference>
<feature type="transmembrane region" description="Helical" evidence="12">
    <location>
        <begin position="253"/>
        <end position="274"/>
    </location>
</feature>
<dbReference type="GO" id="GO:0016020">
    <property type="term" value="C:membrane"/>
    <property type="evidence" value="ECO:0007669"/>
    <property type="project" value="UniProtKB-SubCell"/>
</dbReference>
<keyword evidence="9 12" id="KW-0472">Membrane</keyword>
<evidence type="ECO:0000256" key="10">
    <source>
        <dbReference type="ARBA" id="ARBA00023201"/>
    </source>
</evidence>
<dbReference type="InterPro" id="IPR051359">
    <property type="entry name" value="CaCA_antiporter"/>
</dbReference>
<feature type="transmembrane region" description="Helical" evidence="12">
    <location>
        <begin position="457"/>
        <end position="474"/>
    </location>
</feature>
<feature type="domain" description="Sodium/calcium exchanger membrane region" evidence="13">
    <location>
        <begin position="491"/>
        <end position="643"/>
    </location>
</feature>
<evidence type="ECO:0000259" key="13">
    <source>
        <dbReference type="Pfam" id="PF01699"/>
    </source>
</evidence>
<feature type="transmembrane region" description="Helical" evidence="12">
    <location>
        <begin position="510"/>
        <end position="534"/>
    </location>
</feature>
<proteinExistence type="evidence at transcript level"/>
<sequence>MEQLGIFNTRRKSQFRGVFNLLCSMILFFYFYNRADILRNPLLRQSSHIDGHWPFNHHNSSNGSVHMEIIHRKTAEISDGSSHLINGSGLDNVASGENAVFCVGIVEHAGFSTQCEYLKAHPECSSGGFFDYLQFFYCDCQRLGVLGYAVLGVWLVALFYLLGNTAADYFCNSLEKLSSILNLPPTVAGVTLLPLGNGAPDVFASIAAFVGTGVGEVGLNSLLGGAVFVTCIVVGAVSLLVANKRVHIDRRCFIRDISFFFIAILSLLVILVVGKVTVGVAIAFLMIYFLYAFVVAANELIKKQAQRLKLDTVTPLLPVKGSIFTQGSADDEAMYSPLLDFESENDAPNLHPSLPQWMWASNVAIYSHQSLKGTLDDRPPWGWNDEHGENEQSLFSCPKLFSVLEIPLSVPRRLTIPMVEEETWSKPYAIASASLAPILLVFIWSTRETPSSLSVEVGYIIGLAAGCLLGVLAYRYTKSDQPPQTFLLPWVLGGFFMSIVWFYIIASELVALLVGLGIILGINPSALGLTVLAWGNSMGDLVSNVALALNGGDGVQIALSGCYAGPMFNTLIGLGLSLLLGAWSARPASYVIPEDSSLYYTIGFLLTGLIWAVVVLLRKDMQPSRLLGVGLITLYLSFLSFRIVISMNY</sequence>
<dbReference type="AlphaFoldDB" id="A0A221LB11"/>
<keyword evidence="10" id="KW-0406">Ion transport</keyword>
<feature type="transmembrane region" description="Helical" evidence="12">
    <location>
        <begin position="626"/>
        <end position="645"/>
    </location>
</feature>
<keyword evidence="3" id="KW-0050">Antiport</keyword>
<evidence type="ECO:0000256" key="3">
    <source>
        <dbReference type="ARBA" id="ARBA00022449"/>
    </source>
</evidence>
<evidence type="ECO:0000256" key="12">
    <source>
        <dbReference type="SAM" id="Phobius"/>
    </source>
</evidence>
<evidence type="ECO:0000256" key="8">
    <source>
        <dbReference type="ARBA" id="ARBA00023053"/>
    </source>
</evidence>
<evidence type="ECO:0000256" key="9">
    <source>
        <dbReference type="ARBA" id="ARBA00023136"/>
    </source>
</evidence>
<feature type="transmembrane region" description="Helical" evidence="12">
    <location>
        <begin position="15"/>
        <end position="32"/>
    </location>
</feature>
<evidence type="ECO:0000256" key="5">
    <source>
        <dbReference type="ARBA" id="ARBA00022692"/>
    </source>
</evidence>
<evidence type="ECO:0000256" key="7">
    <source>
        <dbReference type="ARBA" id="ARBA00022989"/>
    </source>
</evidence>
<evidence type="ECO:0000256" key="11">
    <source>
        <dbReference type="ARBA" id="ARBA00038187"/>
    </source>
</evidence>
<feature type="transmembrane region" description="Helical" evidence="12">
    <location>
        <begin position="143"/>
        <end position="162"/>
    </location>
</feature>
<dbReference type="InterPro" id="IPR044880">
    <property type="entry name" value="NCX_ion-bd_dom_sf"/>
</dbReference>
<comment type="subcellular location">
    <subcellularLocation>
        <location evidence="1">Membrane</location>
        <topology evidence="1">Multi-pass membrane protein</topology>
    </subcellularLocation>
</comment>
<feature type="transmembrane region" description="Helical" evidence="12">
    <location>
        <begin position="567"/>
        <end position="585"/>
    </location>
</feature>
<dbReference type="PANTHER" id="PTHR12266:SF0">
    <property type="entry name" value="MITOCHONDRIAL SODIUM_CALCIUM EXCHANGER PROTEIN"/>
    <property type="match status" value="1"/>
</dbReference>